<evidence type="ECO:0000256" key="2">
    <source>
        <dbReference type="ARBA" id="ARBA00013194"/>
    </source>
</evidence>
<feature type="domain" description="Cyclic nucleotide-binding" evidence="7">
    <location>
        <begin position="135"/>
        <end position="199"/>
    </location>
</feature>
<evidence type="ECO:0000256" key="3">
    <source>
        <dbReference type="ARBA" id="ARBA00022729"/>
    </source>
</evidence>
<dbReference type="InterPro" id="IPR050245">
    <property type="entry name" value="PrsA_foldase"/>
</dbReference>
<dbReference type="InterPro" id="IPR046357">
    <property type="entry name" value="PPIase_dom_sf"/>
</dbReference>
<dbReference type="Pfam" id="PF13624">
    <property type="entry name" value="SurA_N_3"/>
    <property type="match status" value="1"/>
</dbReference>
<proteinExistence type="predicted"/>
<dbReference type="PROSITE" id="PS50198">
    <property type="entry name" value="PPIC_PPIASE_2"/>
    <property type="match status" value="1"/>
</dbReference>
<name>A0ABS5S8P6_9BACT</name>
<dbReference type="Proteomes" id="UP000756860">
    <property type="component" value="Unassembled WGS sequence"/>
</dbReference>
<dbReference type="InterPro" id="IPR000595">
    <property type="entry name" value="cNMP-bd_dom"/>
</dbReference>
<evidence type="ECO:0000259" key="7">
    <source>
        <dbReference type="PROSITE" id="PS50042"/>
    </source>
</evidence>
<dbReference type="EMBL" id="JAHCVK010000001">
    <property type="protein sequence ID" value="MBT0651750.1"/>
    <property type="molecule type" value="Genomic_DNA"/>
</dbReference>
<dbReference type="SUPFAM" id="SSF54534">
    <property type="entry name" value="FKBP-like"/>
    <property type="match status" value="1"/>
</dbReference>
<protein>
    <recommendedName>
        <fullName evidence="2">peptidylprolyl isomerase</fullName>
        <ecNumber evidence="2">5.2.1.8</ecNumber>
    </recommendedName>
</protein>
<gene>
    <name evidence="9" type="ORF">KI810_01655</name>
</gene>
<dbReference type="PANTHER" id="PTHR47245">
    <property type="entry name" value="PEPTIDYLPROLYL ISOMERASE"/>
    <property type="match status" value="1"/>
</dbReference>
<evidence type="ECO:0000259" key="8">
    <source>
        <dbReference type="PROSITE" id="PS50198"/>
    </source>
</evidence>
<dbReference type="SUPFAM" id="SSF109998">
    <property type="entry name" value="Triger factor/SurA peptide-binding domain-like"/>
    <property type="match status" value="1"/>
</dbReference>
<evidence type="ECO:0000256" key="4">
    <source>
        <dbReference type="ARBA" id="ARBA00023110"/>
    </source>
</evidence>
<keyword evidence="4 6" id="KW-0697">Rotamase</keyword>
<sequence length="325" mass="35396">MLRSAVGLPKFSLLKELTVHNRNRVKTALLVLCVAAVCGCNAKTGTEGTKGTSGGKTLAEVNGVVVTTEDFKRELENLPPYLKPMADTAEGKKEMLDTMVIRELILQQARKDGIEKSPEVAEKLEDLKKRVVVEAFLKKKVEEQAGLADADLQKFYDENKDKFKAGEQVKASHILVKGESEAQDILGQLKKGASFEELAKKHSVDSAGAKGGDLGWFSKGSMIPEFEKVAFGLKEGELSGIVKTQFGYHIIKLTGKRPAGVRPFAEVKDQIKAALLPEKQQEVFKKLKDDLKKSAKIAIKEDVLNELGGKSTPETAAPPAEAKPK</sequence>
<dbReference type="InterPro" id="IPR000297">
    <property type="entry name" value="PPIase_PpiC"/>
</dbReference>
<dbReference type="EC" id="5.2.1.8" evidence="2"/>
<keyword evidence="3" id="KW-0732">Signal</keyword>
<feature type="domain" description="PpiC" evidence="8">
    <location>
        <begin position="166"/>
        <end position="255"/>
    </location>
</feature>
<evidence type="ECO:0000313" key="9">
    <source>
        <dbReference type="EMBL" id="MBT0651750.1"/>
    </source>
</evidence>
<evidence type="ECO:0000256" key="1">
    <source>
        <dbReference type="ARBA" id="ARBA00000971"/>
    </source>
</evidence>
<reference evidence="9 10" key="1">
    <citation type="submission" date="2021-05" db="EMBL/GenBank/DDBJ databases">
        <title>The draft genome of Geobacter luticola JCM 17780.</title>
        <authorList>
            <person name="Xu Z."/>
            <person name="Masuda Y."/>
            <person name="Itoh H."/>
            <person name="Senoo K."/>
        </authorList>
    </citation>
    <scope>NUCLEOTIDE SEQUENCE [LARGE SCALE GENOMIC DNA]</scope>
    <source>
        <strain evidence="9 10">JCM 17780</strain>
    </source>
</reference>
<dbReference type="PROSITE" id="PS50042">
    <property type="entry name" value="CNMP_BINDING_3"/>
    <property type="match status" value="1"/>
</dbReference>
<comment type="catalytic activity">
    <reaction evidence="1">
        <text>[protein]-peptidylproline (omega=180) = [protein]-peptidylproline (omega=0)</text>
        <dbReference type="Rhea" id="RHEA:16237"/>
        <dbReference type="Rhea" id="RHEA-COMP:10747"/>
        <dbReference type="Rhea" id="RHEA-COMP:10748"/>
        <dbReference type="ChEBI" id="CHEBI:83833"/>
        <dbReference type="ChEBI" id="CHEBI:83834"/>
        <dbReference type="EC" id="5.2.1.8"/>
    </reaction>
</comment>
<accession>A0ABS5S8P6</accession>
<comment type="caution">
    <text evidence="9">The sequence shown here is derived from an EMBL/GenBank/DDBJ whole genome shotgun (WGS) entry which is preliminary data.</text>
</comment>
<dbReference type="GO" id="GO:0003755">
    <property type="term" value="F:peptidyl-prolyl cis-trans isomerase activity"/>
    <property type="evidence" value="ECO:0007669"/>
    <property type="project" value="UniProtKB-EC"/>
</dbReference>
<keyword evidence="5 6" id="KW-0413">Isomerase</keyword>
<dbReference type="Gene3D" id="1.10.8.1040">
    <property type="match status" value="1"/>
</dbReference>
<dbReference type="Gene3D" id="3.10.50.40">
    <property type="match status" value="1"/>
</dbReference>
<evidence type="ECO:0000256" key="6">
    <source>
        <dbReference type="PROSITE-ProRule" id="PRU00278"/>
    </source>
</evidence>
<dbReference type="PANTHER" id="PTHR47245:SF1">
    <property type="entry name" value="FOLDASE PROTEIN PRSA"/>
    <property type="match status" value="1"/>
</dbReference>
<dbReference type="Pfam" id="PF13145">
    <property type="entry name" value="Rotamase_2"/>
    <property type="match status" value="1"/>
</dbReference>
<organism evidence="9 10">
    <name type="scientific">Geomobilimonas luticola</name>
    <dbReference type="NCBI Taxonomy" id="1114878"/>
    <lineage>
        <taxon>Bacteria</taxon>
        <taxon>Pseudomonadati</taxon>
        <taxon>Thermodesulfobacteriota</taxon>
        <taxon>Desulfuromonadia</taxon>
        <taxon>Geobacterales</taxon>
        <taxon>Geobacteraceae</taxon>
        <taxon>Geomobilimonas</taxon>
    </lineage>
</organism>
<dbReference type="InterPro" id="IPR027304">
    <property type="entry name" value="Trigger_fact/SurA_dom_sf"/>
</dbReference>
<keyword evidence="10" id="KW-1185">Reference proteome</keyword>
<evidence type="ECO:0000256" key="5">
    <source>
        <dbReference type="ARBA" id="ARBA00023235"/>
    </source>
</evidence>
<evidence type="ECO:0000313" key="10">
    <source>
        <dbReference type="Proteomes" id="UP000756860"/>
    </source>
</evidence>